<dbReference type="SMART" id="SM00935">
    <property type="entry name" value="OmpH"/>
    <property type="match status" value="1"/>
</dbReference>
<dbReference type="SUPFAM" id="SSF111384">
    <property type="entry name" value="OmpH-like"/>
    <property type="match status" value="1"/>
</dbReference>
<dbReference type="AlphaFoldDB" id="A0A7C4GAI8"/>
<dbReference type="Pfam" id="PF03938">
    <property type="entry name" value="OmpH"/>
    <property type="match status" value="1"/>
</dbReference>
<name>A0A7C4GAI8_UNCW3</name>
<feature type="coiled-coil region" evidence="3">
    <location>
        <begin position="37"/>
        <end position="82"/>
    </location>
</feature>
<dbReference type="InterPro" id="IPR024930">
    <property type="entry name" value="Skp_dom_sf"/>
</dbReference>
<sequence>MKLSLGLVLAAAVVAGGLVAREWKTGYIDSERIIAKYEGAVEAKKELNAEIAKFEARADSLKRDYEQARAEYESQQLTLSEEGKRAKLAEVEQRKRRYDSYLSEVYGSNGRIEQKNRELIAPIIDKIDTVVTKLAVEEGFTLIVDAAKAGVVYAASGLDLSDLVIAELNREFAPVTPGMPTKRVYAVMPLVEMNNEARQDNVGSSLRMFVYDLIRSRTQTEMVANARVDEVVRSRGYTTQQIQLAEATDVGRALNADYVIYGQVTKNDRRVSFELAIVDVRLSSEVKKQPGEAERAELLRERASSVVQVLLASVEKP</sequence>
<dbReference type="GO" id="GO:0050821">
    <property type="term" value="P:protein stabilization"/>
    <property type="evidence" value="ECO:0007669"/>
    <property type="project" value="TreeGrafter"/>
</dbReference>
<accession>A0A7C4GAI8</accession>
<dbReference type="GO" id="GO:0051082">
    <property type="term" value="F:unfolded protein binding"/>
    <property type="evidence" value="ECO:0007669"/>
    <property type="project" value="InterPro"/>
</dbReference>
<proteinExistence type="inferred from homology"/>
<comment type="similarity">
    <text evidence="1">Belongs to the Skp family.</text>
</comment>
<keyword evidence="3" id="KW-0175">Coiled coil</keyword>
<evidence type="ECO:0000256" key="2">
    <source>
        <dbReference type="ARBA" id="ARBA00022729"/>
    </source>
</evidence>
<dbReference type="InterPro" id="IPR005632">
    <property type="entry name" value="Chaperone_Skp"/>
</dbReference>
<protein>
    <submittedName>
        <fullName evidence="4">OmpH family outer membrane protein</fullName>
    </submittedName>
</protein>
<evidence type="ECO:0000256" key="3">
    <source>
        <dbReference type="SAM" id="Coils"/>
    </source>
</evidence>
<organism evidence="4">
    <name type="scientific">candidate division WOR-3 bacterium</name>
    <dbReference type="NCBI Taxonomy" id="2052148"/>
    <lineage>
        <taxon>Bacteria</taxon>
        <taxon>Bacteria division WOR-3</taxon>
    </lineage>
</organism>
<gene>
    <name evidence="4" type="ORF">ENS41_06525</name>
</gene>
<dbReference type="GO" id="GO:0005829">
    <property type="term" value="C:cytosol"/>
    <property type="evidence" value="ECO:0007669"/>
    <property type="project" value="TreeGrafter"/>
</dbReference>
<dbReference type="PANTHER" id="PTHR35089:SF1">
    <property type="entry name" value="CHAPERONE PROTEIN SKP"/>
    <property type="match status" value="1"/>
</dbReference>
<evidence type="ECO:0000256" key="1">
    <source>
        <dbReference type="ARBA" id="ARBA00009091"/>
    </source>
</evidence>
<keyword evidence="2" id="KW-0732">Signal</keyword>
<dbReference type="EMBL" id="DSUT01000140">
    <property type="protein sequence ID" value="HGK28594.1"/>
    <property type="molecule type" value="Genomic_DNA"/>
</dbReference>
<dbReference type="Gene3D" id="3.30.910.20">
    <property type="entry name" value="Skp domain"/>
    <property type="match status" value="1"/>
</dbReference>
<dbReference type="PANTHER" id="PTHR35089">
    <property type="entry name" value="CHAPERONE PROTEIN SKP"/>
    <property type="match status" value="1"/>
</dbReference>
<reference evidence="4" key="1">
    <citation type="journal article" date="2020" name="mSystems">
        <title>Genome- and Community-Level Interaction Insights into Carbon Utilization and Element Cycling Functions of Hydrothermarchaeota in Hydrothermal Sediment.</title>
        <authorList>
            <person name="Zhou Z."/>
            <person name="Liu Y."/>
            <person name="Xu W."/>
            <person name="Pan J."/>
            <person name="Luo Z.H."/>
            <person name="Li M."/>
        </authorList>
    </citation>
    <scope>NUCLEOTIDE SEQUENCE [LARGE SCALE GENOMIC DNA]</scope>
    <source>
        <strain evidence="4">SpSt-488</strain>
    </source>
</reference>
<dbReference type="Gene3D" id="3.40.50.10610">
    <property type="entry name" value="ABC-type transport auxiliary lipoprotein component"/>
    <property type="match status" value="1"/>
</dbReference>
<evidence type="ECO:0000313" key="4">
    <source>
        <dbReference type="EMBL" id="HGK28594.1"/>
    </source>
</evidence>
<comment type="caution">
    <text evidence="4">The sequence shown here is derived from an EMBL/GenBank/DDBJ whole genome shotgun (WGS) entry which is preliminary data.</text>
</comment>